<gene>
    <name evidence="7" type="ORF">Cni_G07849</name>
</gene>
<dbReference type="GO" id="GO:0003712">
    <property type="term" value="F:transcription coregulator activity"/>
    <property type="evidence" value="ECO:0007669"/>
    <property type="project" value="InterPro"/>
</dbReference>
<keyword evidence="4" id="KW-0804">Transcription</keyword>
<dbReference type="AlphaFoldDB" id="A0AAQ3K1V2"/>
<evidence type="ECO:0000256" key="3">
    <source>
        <dbReference type="ARBA" id="ARBA00023015"/>
    </source>
</evidence>
<keyword evidence="5" id="KW-0539">Nucleus</keyword>
<dbReference type="PANTHER" id="PTHR13114">
    <property type="entry name" value="MEDIATOR OF RNA POLYMERASE II TRANSCRIPTION SUBUNIT 17"/>
    <property type="match status" value="1"/>
</dbReference>
<dbReference type="EMBL" id="CP136891">
    <property type="protein sequence ID" value="WOK99137.1"/>
    <property type="molecule type" value="Genomic_DNA"/>
</dbReference>
<dbReference type="PANTHER" id="PTHR13114:SF7">
    <property type="entry name" value="MEDIATOR OF RNA POLYMERASE II TRANSCRIPTION SUBUNIT 17"/>
    <property type="match status" value="1"/>
</dbReference>
<dbReference type="InterPro" id="IPR019313">
    <property type="entry name" value="Mediator_Med17"/>
</dbReference>
<reference evidence="7 8" key="1">
    <citation type="submission" date="2023-10" db="EMBL/GenBank/DDBJ databases">
        <title>Chromosome-scale genome assembly provides insights into flower coloration mechanisms of Canna indica.</title>
        <authorList>
            <person name="Li C."/>
        </authorList>
    </citation>
    <scope>NUCLEOTIDE SEQUENCE [LARGE SCALE GENOMIC DNA]</scope>
    <source>
        <tissue evidence="7">Flower</tissue>
    </source>
</reference>
<keyword evidence="8" id="KW-1185">Reference proteome</keyword>
<evidence type="ECO:0000256" key="2">
    <source>
        <dbReference type="ARBA" id="ARBA00005635"/>
    </source>
</evidence>
<comment type="similarity">
    <text evidence="2">Belongs to the Mediator complex subunit 17 family.</text>
</comment>
<accession>A0AAQ3K1V2</accession>
<comment type="subcellular location">
    <subcellularLocation>
        <location evidence="1">Nucleus</location>
    </subcellularLocation>
</comment>
<evidence type="ECO:0000256" key="5">
    <source>
        <dbReference type="ARBA" id="ARBA00023242"/>
    </source>
</evidence>
<organism evidence="7 8">
    <name type="scientific">Canna indica</name>
    <name type="common">Indian-shot</name>
    <dbReference type="NCBI Taxonomy" id="4628"/>
    <lineage>
        <taxon>Eukaryota</taxon>
        <taxon>Viridiplantae</taxon>
        <taxon>Streptophyta</taxon>
        <taxon>Embryophyta</taxon>
        <taxon>Tracheophyta</taxon>
        <taxon>Spermatophyta</taxon>
        <taxon>Magnoliopsida</taxon>
        <taxon>Liliopsida</taxon>
        <taxon>Zingiberales</taxon>
        <taxon>Cannaceae</taxon>
        <taxon>Canna</taxon>
    </lineage>
</organism>
<evidence type="ECO:0000256" key="1">
    <source>
        <dbReference type="ARBA" id="ARBA00004123"/>
    </source>
</evidence>
<feature type="region of interest" description="Disordered" evidence="6">
    <location>
        <begin position="352"/>
        <end position="373"/>
    </location>
</feature>
<evidence type="ECO:0000313" key="7">
    <source>
        <dbReference type="EMBL" id="WOK99137.1"/>
    </source>
</evidence>
<dbReference type="GO" id="GO:0016592">
    <property type="term" value="C:mediator complex"/>
    <property type="evidence" value="ECO:0007669"/>
    <property type="project" value="InterPro"/>
</dbReference>
<sequence>MEEEGSGKRRRIDLDRLPIKRLDAIDEIGNEQFPPDTSHEEKRLGMLRRIDFSHVVADNRDARKKQKTNAKEAAPAPQQTWPWQGLVENLQLAHQELSIIMDLINTVEANDAVTVAGMQRPKQLPNEILSDLAVSAATKLQRLRNLGRYFKQSSKAMEQKVSREAKFYGSLIRLQQNWKVKRQRLLAAGPGSEGFTFDLLDNTLSDTSMVSRPSPSALVRVVREASGLLAIQKPQRLCHSLSIRYLGTNLSLKPNKFIEGDIYNSDETLQADKKEALPDEDVNSWVKNTHSVLRKIHRSIFLEQVFDGVNLESYNTSPGINVTGMREGFLQLAISQDSSICLCLVPSTEEDDSHMIESEGHPQKGENSDSAVNEKDNTLNVNKFEVPNPASLEIFLLHIFHKNFLERLKEKHFSATKAAVPGQAPTDPCGLSHFCKTVAHRIFSSKVLAEIECLVSGIPYIQLLSHPPWHSRTSSWSLSLKFPESVFHSASVSKYSNSYDAKSSIRSQFHTKVVVKDDQITVSGQGALCTLGSFKGSSADASSVSSHGCDLEDLPLVILQQIAGQIIHWLHEEAMVVGMKANRDFLCLYVDLDQGDVLGLVAHVDPDDINGCISWWLILEDGLGEDGKFSTDTGENENRKFLGYLSLEGLYSILMDLVNICSNSGCH</sequence>
<evidence type="ECO:0000313" key="8">
    <source>
        <dbReference type="Proteomes" id="UP001327560"/>
    </source>
</evidence>
<dbReference type="GO" id="GO:0070847">
    <property type="term" value="C:core mediator complex"/>
    <property type="evidence" value="ECO:0007669"/>
    <property type="project" value="TreeGrafter"/>
</dbReference>
<name>A0AAQ3K1V2_9LILI</name>
<dbReference type="GO" id="GO:0006357">
    <property type="term" value="P:regulation of transcription by RNA polymerase II"/>
    <property type="evidence" value="ECO:0007669"/>
    <property type="project" value="InterPro"/>
</dbReference>
<feature type="compositionally biased region" description="Basic and acidic residues" evidence="6">
    <location>
        <begin position="353"/>
        <end position="373"/>
    </location>
</feature>
<dbReference type="Proteomes" id="UP001327560">
    <property type="component" value="Chromosome 2"/>
</dbReference>
<evidence type="ECO:0000256" key="6">
    <source>
        <dbReference type="SAM" id="MobiDB-lite"/>
    </source>
</evidence>
<evidence type="ECO:0000256" key="4">
    <source>
        <dbReference type="ARBA" id="ARBA00023163"/>
    </source>
</evidence>
<keyword evidence="3" id="KW-0805">Transcription regulation</keyword>
<proteinExistence type="inferred from homology"/>
<feature type="region of interest" description="Disordered" evidence="6">
    <location>
        <begin position="58"/>
        <end position="79"/>
    </location>
</feature>
<protein>
    <submittedName>
        <fullName evidence="7">Mediator of RNA polymerase II transcription subunit 17</fullName>
    </submittedName>
</protein>